<dbReference type="Proteomes" id="UP001281147">
    <property type="component" value="Unassembled WGS sequence"/>
</dbReference>
<comment type="caution">
    <text evidence="1">The sequence shown here is derived from an EMBL/GenBank/DDBJ whole genome shotgun (WGS) entry which is preliminary data.</text>
</comment>
<gene>
    <name evidence="1" type="ORF">LTR37_008074</name>
</gene>
<keyword evidence="2" id="KW-1185">Reference proteome</keyword>
<name>A0ACC3NCW3_9PEZI</name>
<accession>A0ACC3NCW3</accession>
<proteinExistence type="predicted"/>
<evidence type="ECO:0000313" key="2">
    <source>
        <dbReference type="Proteomes" id="UP001281147"/>
    </source>
</evidence>
<dbReference type="EMBL" id="JAUTXU010000058">
    <property type="protein sequence ID" value="KAK3714045.1"/>
    <property type="molecule type" value="Genomic_DNA"/>
</dbReference>
<reference evidence="1" key="1">
    <citation type="submission" date="2023-07" db="EMBL/GenBank/DDBJ databases">
        <title>Black Yeasts Isolated from many extreme environments.</title>
        <authorList>
            <person name="Coleine C."/>
            <person name="Stajich J.E."/>
            <person name="Selbmann L."/>
        </authorList>
    </citation>
    <scope>NUCLEOTIDE SEQUENCE</scope>
    <source>
        <strain evidence="1">CCFEE 5714</strain>
    </source>
</reference>
<sequence>MGCLLALLDLASLNQPHAKYSSIFSHEKPSRSNTGASSVANAFGRLQVNDRNSSNKTSILRNPFGVLQERHAENIENRAEHLQPVHTNEQQQSAINQLDNVSKLHAATKATDLDDLDGFSKVESRKSKYLSRATVRPPSLAPGPAPVKSTARPPSIVPSPASIRPITYRNDNDWRKHKPELQKQRWAYASTIGKMRQTMASGRTKTQYNGGPRTIDGVLLSDQVPGAIVWRYDVRPCRKAEPPKGWEKFVDPEDGDEKMRKGRYWIIVERDDEDVGECGIYTNNDTGLAGVSRAIWNKYFSLCPKDVKIKNFKNLVVGNPVLEVKWMKDDELKRRNELLRSTMVVNWTEVRGRKLQHKDLRLVGMLSDASRDVLVAKAL</sequence>
<organism evidence="1 2">
    <name type="scientific">Vermiconidia calcicola</name>
    <dbReference type="NCBI Taxonomy" id="1690605"/>
    <lineage>
        <taxon>Eukaryota</taxon>
        <taxon>Fungi</taxon>
        <taxon>Dikarya</taxon>
        <taxon>Ascomycota</taxon>
        <taxon>Pezizomycotina</taxon>
        <taxon>Dothideomycetes</taxon>
        <taxon>Dothideomycetidae</taxon>
        <taxon>Mycosphaerellales</taxon>
        <taxon>Extremaceae</taxon>
        <taxon>Vermiconidia</taxon>
    </lineage>
</organism>
<evidence type="ECO:0000313" key="1">
    <source>
        <dbReference type="EMBL" id="KAK3714045.1"/>
    </source>
</evidence>
<protein>
    <submittedName>
        <fullName evidence="1">Uncharacterized protein</fullName>
    </submittedName>
</protein>